<feature type="coiled-coil region" evidence="4">
    <location>
        <begin position="427"/>
        <end position="471"/>
    </location>
</feature>
<dbReference type="PROSITE" id="PS00678">
    <property type="entry name" value="WD_REPEATS_1"/>
    <property type="match status" value="2"/>
</dbReference>
<keyword evidence="4" id="KW-0175">Coiled coil</keyword>
<keyword evidence="1 3" id="KW-0853">WD repeat</keyword>
<evidence type="ECO:0000313" key="8">
    <source>
        <dbReference type="EMBL" id="AFY84557.1"/>
    </source>
</evidence>
<feature type="repeat" description="WD" evidence="3">
    <location>
        <begin position="617"/>
        <end position="649"/>
    </location>
</feature>
<organism evidence="8 9">
    <name type="scientific">Oscillatoria acuminata PCC 6304</name>
    <dbReference type="NCBI Taxonomy" id="56110"/>
    <lineage>
        <taxon>Bacteria</taxon>
        <taxon>Bacillati</taxon>
        <taxon>Cyanobacteriota</taxon>
        <taxon>Cyanophyceae</taxon>
        <taxon>Oscillatoriophycideae</taxon>
        <taxon>Oscillatoriales</taxon>
        <taxon>Oscillatoriaceae</taxon>
        <taxon>Oscillatoria</taxon>
    </lineage>
</organism>
<evidence type="ECO:0000256" key="4">
    <source>
        <dbReference type="SAM" id="Coils"/>
    </source>
</evidence>
<accession>K9TNX0</accession>
<feature type="repeat" description="WD" evidence="3">
    <location>
        <begin position="658"/>
        <end position="690"/>
    </location>
</feature>
<dbReference type="SUPFAM" id="SSF50978">
    <property type="entry name" value="WD40 repeat-like"/>
    <property type="match status" value="2"/>
</dbReference>
<dbReference type="InParanoid" id="K9TNX0"/>
<dbReference type="Pfam" id="PF12894">
    <property type="entry name" value="ANAPC4_WD40"/>
    <property type="match status" value="1"/>
</dbReference>
<feature type="repeat" description="WD" evidence="3">
    <location>
        <begin position="699"/>
        <end position="740"/>
    </location>
</feature>
<feature type="repeat" description="WD" evidence="3">
    <location>
        <begin position="918"/>
        <end position="939"/>
    </location>
</feature>
<dbReference type="PROSITE" id="PS50082">
    <property type="entry name" value="WD_REPEATS_2"/>
    <property type="match status" value="12"/>
</dbReference>
<dbReference type="PATRIC" id="fig|56110.3.peg.6180"/>
<dbReference type="PANTHER" id="PTHR44129">
    <property type="entry name" value="WD REPEAT-CONTAINING PROTEIN POP1"/>
    <property type="match status" value="1"/>
</dbReference>
<protein>
    <submittedName>
        <fullName evidence="8">WD40 repeat-containing protein</fullName>
    </submittedName>
</protein>
<dbReference type="SUPFAM" id="SSF52540">
    <property type="entry name" value="P-loop containing nucleoside triphosphate hydrolases"/>
    <property type="match status" value="1"/>
</dbReference>
<feature type="repeat" description="WD" evidence="3">
    <location>
        <begin position="1074"/>
        <end position="1105"/>
    </location>
</feature>
<feature type="transmembrane region" description="Helical" evidence="6">
    <location>
        <begin position="479"/>
        <end position="499"/>
    </location>
</feature>
<dbReference type="SMART" id="SM00320">
    <property type="entry name" value="WD40"/>
    <property type="match status" value="13"/>
</dbReference>
<evidence type="ECO:0000256" key="2">
    <source>
        <dbReference type="ARBA" id="ARBA00022737"/>
    </source>
</evidence>
<dbReference type="InterPro" id="IPR027417">
    <property type="entry name" value="P-loop_NTPase"/>
</dbReference>
<sequence>MQVETGDWMNKKLTSMYYQVGGSLPPDSPTYVVRKADRELYENLKAGEFCYVLTSRQMGKSSLQLRTMQTLQAEGCACAAIDLSAIGNKDVTPVQWYSGIIHTLVSYFNLFSRPEFRTWLRDRDELSPVQRLHEFIDSVLLVRMSENIVIFIDEIDSVLGLNFPIDDFFAAIRACYNKRAQNSEYKRLTFVLLGVATPTELIQDKSRTPFNIGRAIQIEGFKLPEVQPLAEGLKPGCSRPEVVLKEILKWTNGQPFLTQKLCQLVLAAQSPIGVGMEAERVEALARSQIVDNWESQDEPPHLKTLRDRLLRNEQKASRLLGLYQQVLLSGELPADNSPEQLELQLSGLTLKRHSKLTVYNPIYALVFNEHWVEQALADLRPYAEALSAWVASDYQDESRLLRGRALRDAQQWATTHSLSDRDYQFLAASQEVEKREVQKALEAEKKAIHLLAEANQKQIEANHILTEAQQKANRMLKRAYWGITGLVVLAVIIVCRGTIALKEAQKGTLIERQGANALKWFESEGVELEALLLAMQAGQDLKALVKSDQRLTNYPTISPLYALQTILHQIHEKNQLRGHQGAVRSVSFSPNGDFLATGGEDGRVELWTRAGENLRTIGIHKSAVDSVRFSSDGMRLATASEDGTVQIWQRDGTPIGAIATETEAIDSVSFSPDGTRLATASESGTVRVWNQQGKLLNEIGSVNRRINTVSFSPDGEHFATAQVEGTVQIWNLNGQRQATLTIPTTPRQEFSSTPDAQPSVNSMTFSPNGELLATAGFDGTVRIWNLSGQELSEFNTAQSAVNSMSFHPNGAEIAIVGFDGKVRLWTLDGVLLQQFKGDRHDRITSMTFSPDGERLVTGGVDGTVRLWDISRQRNQPFPLTQTSSNSPGSENENPASSNSPKMMVRSTKIPSENQFLRIGFSPDGEGFATAQPDGTVQIWTRSGQAVIPPFQAHQSRISTLSFSWDGETLATAGEDGTIRLWNRLGQPLQPELNHSRGEVKSLSFSFDGKRIAFNNGPGRLQIWNLSTNQVDELRFPYGQISSISFSPQGDRLAIASADGKIRLWSLSGEELDKFNSDTRWVTSLSFNPTGQLLATAGTDGTVTVFLLTGQLSKQTLAKFKADETDVLSMTFLFNGEGLVTVGTDNTLRWWRIKELDELLETGCNWLTDYLKAHPQAQADLPICQQP</sequence>
<name>K9TNX0_9CYAN</name>
<dbReference type="PROSITE" id="PS50294">
    <property type="entry name" value="WD_REPEATS_REGION"/>
    <property type="match status" value="10"/>
</dbReference>
<gene>
    <name evidence="8" type="ORF">Oscil6304_5055</name>
</gene>
<keyword evidence="2" id="KW-0677">Repeat</keyword>
<feature type="repeat" description="WD" evidence="3">
    <location>
        <begin position="760"/>
        <end position="794"/>
    </location>
</feature>
<dbReference type="InterPro" id="IPR024977">
    <property type="entry name" value="Apc4-like_WD40_dom"/>
</dbReference>
<dbReference type="InterPro" id="IPR020472">
    <property type="entry name" value="WD40_PAC1"/>
</dbReference>
<evidence type="ECO:0000313" key="9">
    <source>
        <dbReference type="Proteomes" id="UP000010367"/>
    </source>
</evidence>
<evidence type="ECO:0000256" key="5">
    <source>
        <dbReference type="SAM" id="MobiDB-lite"/>
    </source>
</evidence>
<dbReference type="Proteomes" id="UP000010367">
    <property type="component" value="Chromosome"/>
</dbReference>
<keyword evidence="9" id="KW-1185">Reference proteome</keyword>
<dbReference type="CDD" id="cd00200">
    <property type="entry name" value="WD40"/>
    <property type="match status" value="2"/>
</dbReference>
<evidence type="ECO:0000256" key="3">
    <source>
        <dbReference type="PROSITE-ProRule" id="PRU00221"/>
    </source>
</evidence>
<keyword evidence="6" id="KW-1133">Transmembrane helix</keyword>
<dbReference type="eggNOG" id="COG2319">
    <property type="taxonomic scope" value="Bacteria"/>
</dbReference>
<evidence type="ECO:0000256" key="6">
    <source>
        <dbReference type="SAM" id="Phobius"/>
    </source>
</evidence>
<dbReference type="Gene3D" id="3.40.50.300">
    <property type="entry name" value="P-loop containing nucleotide triphosphate hydrolases"/>
    <property type="match status" value="1"/>
</dbReference>
<evidence type="ECO:0000259" key="7">
    <source>
        <dbReference type="Pfam" id="PF12894"/>
    </source>
</evidence>
<feature type="repeat" description="WD" evidence="3">
    <location>
        <begin position="794"/>
        <end position="828"/>
    </location>
</feature>
<evidence type="ECO:0000256" key="1">
    <source>
        <dbReference type="ARBA" id="ARBA00022574"/>
    </source>
</evidence>
<keyword evidence="6" id="KW-0812">Transmembrane</keyword>
<dbReference type="HOGENOM" id="CLU_003454_0_0_3"/>
<dbReference type="STRING" id="56110.Oscil6304_5055"/>
<feature type="domain" description="Anaphase-promoting complex subunit 4-like WD40" evidence="7">
    <location>
        <begin position="1044"/>
        <end position="1131"/>
    </location>
</feature>
<dbReference type="InterPro" id="IPR015943">
    <property type="entry name" value="WD40/YVTN_repeat-like_dom_sf"/>
</dbReference>
<dbReference type="Gene3D" id="2.130.10.10">
    <property type="entry name" value="YVTN repeat-like/Quinoprotein amine dehydrogenase"/>
    <property type="match status" value="3"/>
</dbReference>
<feature type="repeat" description="WD" evidence="3">
    <location>
        <begin position="1119"/>
        <end position="1160"/>
    </location>
</feature>
<dbReference type="KEGG" id="oac:Oscil6304_5055"/>
<feature type="repeat" description="WD" evidence="3">
    <location>
        <begin position="1033"/>
        <end position="1074"/>
    </location>
</feature>
<dbReference type="Pfam" id="PF14516">
    <property type="entry name" value="AAA_35"/>
    <property type="match status" value="1"/>
</dbReference>
<dbReference type="InterPro" id="IPR036322">
    <property type="entry name" value="WD40_repeat_dom_sf"/>
</dbReference>
<dbReference type="AlphaFoldDB" id="K9TNX0"/>
<feature type="compositionally biased region" description="Low complexity" evidence="5">
    <location>
        <begin position="883"/>
        <end position="900"/>
    </location>
</feature>
<keyword evidence="6" id="KW-0472">Membrane</keyword>
<reference evidence="8 9" key="1">
    <citation type="submission" date="2012-06" db="EMBL/GenBank/DDBJ databases">
        <title>Finished chromosome of genome of Oscillatoria acuminata PCC 6304.</title>
        <authorList>
            <consortium name="US DOE Joint Genome Institute"/>
            <person name="Gugger M."/>
            <person name="Coursin T."/>
            <person name="Rippka R."/>
            <person name="Tandeau De Marsac N."/>
            <person name="Huntemann M."/>
            <person name="Wei C.-L."/>
            <person name="Han J."/>
            <person name="Detter J.C."/>
            <person name="Han C."/>
            <person name="Tapia R."/>
            <person name="Davenport K."/>
            <person name="Daligault H."/>
            <person name="Erkkila T."/>
            <person name="Gu W."/>
            <person name="Munk A.C.C."/>
            <person name="Teshima H."/>
            <person name="Xu Y."/>
            <person name="Chain P."/>
            <person name="Chen A."/>
            <person name="Krypides N."/>
            <person name="Mavromatis K."/>
            <person name="Markowitz V."/>
            <person name="Szeto E."/>
            <person name="Ivanova N."/>
            <person name="Mikhailova N."/>
            <person name="Ovchinnikova G."/>
            <person name="Pagani I."/>
            <person name="Pati A."/>
            <person name="Goodwin L."/>
            <person name="Peters L."/>
            <person name="Pitluck S."/>
            <person name="Woyke T."/>
            <person name="Kerfeld C."/>
        </authorList>
    </citation>
    <scope>NUCLEOTIDE SEQUENCE [LARGE SCALE GENOMIC DNA]</scope>
    <source>
        <strain evidence="8 9">PCC 6304</strain>
    </source>
</reference>
<dbReference type="EMBL" id="CP003607">
    <property type="protein sequence ID" value="AFY84557.1"/>
    <property type="molecule type" value="Genomic_DNA"/>
</dbReference>
<feature type="repeat" description="WD" evidence="3">
    <location>
        <begin position="843"/>
        <end position="870"/>
    </location>
</feature>
<feature type="repeat" description="WD" evidence="3">
    <location>
        <begin position="576"/>
        <end position="607"/>
    </location>
</feature>
<dbReference type="InterPro" id="IPR001680">
    <property type="entry name" value="WD40_rpt"/>
</dbReference>
<feature type="region of interest" description="Disordered" evidence="5">
    <location>
        <begin position="875"/>
        <end position="904"/>
    </location>
</feature>
<proteinExistence type="predicted"/>
<dbReference type="InterPro" id="IPR050349">
    <property type="entry name" value="WD_LIS1/nudF_dynein_reg"/>
</dbReference>
<dbReference type="Pfam" id="PF00400">
    <property type="entry name" value="WD40"/>
    <property type="match status" value="8"/>
</dbReference>
<dbReference type="PRINTS" id="PR00320">
    <property type="entry name" value="GPROTEINBRPT"/>
</dbReference>
<dbReference type="InterPro" id="IPR019775">
    <property type="entry name" value="WD40_repeat_CS"/>
</dbReference>
<feature type="repeat" description="WD" evidence="3">
    <location>
        <begin position="950"/>
        <end position="982"/>
    </location>
</feature>